<protein>
    <submittedName>
        <fullName evidence="1">Uncharacterized protein</fullName>
    </submittedName>
</protein>
<comment type="caution">
    <text evidence="1">The sequence shown here is derived from an EMBL/GenBank/DDBJ whole genome shotgun (WGS) entry which is preliminary data.</text>
</comment>
<dbReference type="EMBL" id="CAJNAP010000002">
    <property type="protein sequence ID" value="CAE6489580.1"/>
    <property type="molecule type" value="Genomic_DNA"/>
</dbReference>
<name>A0A8H8YY44_9PROT</name>
<evidence type="ECO:0000313" key="1">
    <source>
        <dbReference type="EMBL" id="CAE6489580.1"/>
    </source>
</evidence>
<dbReference type="Proteomes" id="UP000601736">
    <property type="component" value="Unassembled WGS sequence"/>
</dbReference>
<dbReference type="AlphaFoldDB" id="A0A8H8YY44"/>
<sequence length="101" mass="11748">MDKIRQTTERDFTLGNERFAAQIYAILGKRRYWVNLDAHGTLQNQNPLIYFYYITESRVLLPIQQLILMLSTLRLNRGQASLSLLDTLSYNKEAIISIVLV</sequence>
<reference evidence="1" key="1">
    <citation type="submission" date="2021-02" db="EMBL/GenBank/DDBJ databases">
        <authorList>
            <person name="Han P."/>
        </authorList>
    </citation>
    <scope>NUCLEOTIDE SEQUENCE</scope>
    <source>
        <strain evidence="1">Nitrosomonas nitrosa 18-3D</strain>
    </source>
</reference>
<organism evidence="1 2">
    <name type="scientific">Nitrosomonas nitrosa</name>
    <dbReference type="NCBI Taxonomy" id="52442"/>
    <lineage>
        <taxon>Bacteria</taxon>
        <taxon>Pseudomonadati</taxon>
        <taxon>Pseudomonadota</taxon>
        <taxon>Betaproteobacteria</taxon>
        <taxon>Nitrosomonadales</taxon>
        <taxon>Nitrosomonadaceae</taxon>
        <taxon>Nitrosomonas</taxon>
    </lineage>
</organism>
<gene>
    <name evidence="1" type="ORF">NMYAN_100050</name>
</gene>
<evidence type="ECO:0000313" key="2">
    <source>
        <dbReference type="Proteomes" id="UP000601736"/>
    </source>
</evidence>
<accession>A0A8H8YY44</accession>
<proteinExistence type="predicted"/>